<evidence type="ECO:0000256" key="10">
    <source>
        <dbReference type="ARBA" id="ARBA00031800"/>
    </source>
</evidence>
<dbReference type="InterPro" id="IPR026904">
    <property type="entry name" value="MnmG_C"/>
</dbReference>
<dbReference type="SMART" id="SM01228">
    <property type="entry name" value="GIDA_assoc_3"/>
    <property type="match status" value="1"/>
</dbReference>
<dbReference type="PANTHER" id="PTHR11806:SF0">
    <property type="entry name" value="PROTEIN MTO1 HOMOLOG, MITOCHONDRIAL"/>
    <property type="match status" value="1"/>
</dbReference>
<dbReference type="FunFam" id="3.50.50.60:FF:000002">
    <property type="entry name" value="tRNA uridine 5-carboxymethylaminomethyl modification enzyme MnmG"/>
    <property type="match status" value="1"/>
</dbReference>
<dbReference type="GO" id="GO:0050660">
    <property type="term" value="F:flavin adenine dinucleotide binding"/>
    <property type="evidence" value="ECO:0007669"/>
    <property type="project" value="UniProtKB-UniRule"/>
</dbReference>
<dbReference type="Pfam" id="PF01134">
    <property type="entry name" value="GIDA"/>
    <property type="match status" value="1"/>
</dbReference>
<dbReference type="KEGG" id="fmg:HYN48_03830"/>
<keyword evidence="7 11" id="KW-0274">FAD</keyword>
<gene>
    <name evidence="11" type="primary">mnmG</name>
    <name evidence="11" type="synonym">gidA</name>
    <name evidence="13" type="ORF">HYN48_03830</name>
</gene>
<dbReference type="Pfam" id="PF13932">
    <property type="entry name" value="SAM_GIDA_C"/>
    <property type="match status" value="1"/>
</dbReference>
<feature type="binding site" evidence="11">
    <location>
        <begin position="12"/>
        <end position="17"/>
    </location>
    <ligand>
        <name>FAD</name>
        <dbReference type="ChEBI" id="CHEBI:57692"/>
    </ligand>
</feature>
<dbReference type="NCBIfam" id="TIGR00136">
    <property type="entry name" value="mnmG_gidA"/>
    <property type="match status" value="1"/>
</dbReference>
<organism evidence="13 14">
    <name type="scientific">Flavobacterium magnum</name>
    <dbReference type="NCBI Taxonomy" id="2162713"/>
    <lineage>
        <taxon>Bacteria</taxon>
        <taxon>Pseudomonadati</taxon>
        <taxon>Bacteroidota</taxon>
        <taxon>Flavobacteriia</taxon>
        <taxon>Flavobacteriales</taxon>
        <taxon>Flavobacteriaceae</taxon>
        <taxon>Flavobacterium</taxon>
    </lineage>
</organism>
<dbReference type="InterPro" id="IPR044920">
    <property type="entry name" value="MnmG_C_subdom_sf"/>
</dbReference>
<evidence type="ECO:0000259" key="12">
    <source>
        <dbReference type="SMART" id="SM01228"/>
    </source>
</evidence>
<dbReference type="AlphaFoldDB" id="A0A2S0RI74"/>
<dbReference type="InterPro" id="IPR049312">
    <property type="entry name" value="GIDA_C_N"/>
</dbReference>
<dbReference type="PANTHER" id="PTHR11806">
    <property type="entry name" value="GLUCOSE INHIBITED DIVISION PROTEIN A"/>
    <property type="match status" value="1"/>
</dbReference>
<evidence type="ECO:0000256" key="11">
    <source>
        <dbReference type="HAMAP-Rule" id="MF_00129"/>
    </source>
</evidence>
<evidence type="ECO:0000256" key="9">
    <source>
        <dbReference type="ARBA" id="ARBA00025948"/>
    </source>
</evidence>
<comment type="similarity">
    <text evidence="3 11">Belongs to the MnmG family.</text>
</comment>
<keyword evidence="6 11" id="KW-0819">tRNA processing</keyword>
<comment type="subunit">
    <text evidence="9 11">Homodimer. Heterotetramer of two MnmE and two MnmG subunits.</text>
</comment>
<dbReference type="InterPro" id="IPR036188">
    <property type="entry name" value="FAD/NAD-bd_sf"/>
</dbReference>
<dbReference type="Gene3D" id="1.10.10.1800">
    <property type="entry name" value="tRNA uridine 5-carboxymethylaminomethyl modification enzyme MnmG/GidA"/>
    <property type="match status" value="1"/>
</dbReference>
<dbReference type="RefSeq" id="WP_108373344.1">
    <property type="nucleotide sequence ID" value="NZ_CP028811.1"/>
</dbReference>
<evidence type="ECO:0000256" key="3">
    <source>
        <dbReference type="ARBA" id="ARBA00007653"/>
    </source>
</evidence>
<dbReference type="HAMAP" id="MF_00129">
    <property type="entry name" value="MnmG_GidA"/>
    <property type="match status" value="1"/>
</dbReference>
<dbReference type="GO" id="GO:0002098">
    <property type="term" value="P:tRNA wobble uridine modification"/>
    <property type="evidence" value="ECO:0007669"/>
    <property type="project" value="InterPro"/>
</dbReference>
<evidence type="ECO:0000256" key="6">
    <source>
        <dbReference type="ARBA" id="ARBA00022694"/>
    </source>
</evidence>
<reference evidence="13 14" key="1">
    <citation type="submission" date="2018-04" db="EMBL/GenBank/DDBJ databases">
        <title>Genome sequencing of Flavobacterium sp. HYN0048.</title>
        <authorList>
            <person name="Yi H."/>
            <person name="Baek C."/>
        </authorList>
    </citation>
    <scope>NUCLEOTIDE SEQUENCE [LARGE SCALE GENOMIC DNA]</scope>
    <source>
        <strain evidence="13 14">HYN0048</strain>
    </source>
</reference>
<dbReference type="Gene3D" id="1.10.150.570">
    <property type="entry name" value="GidA associated domain, C-terminal subdomain"/>
    <property type="match status" value="1"/>
</dbReference>
<dbReference type="InterPro" id="IPR040131">
    <property type="entry name" value="MnmG_N"/>
</dbReference>
<evidence type="ECO:0000256" key="5">
    <source>
        <dbReference type="ARBA" id="ARBA00022630"/>
    </source>
</evidence>
<name>A0A2S0RI74_9FLAO</name>
<protein>
    <recommendedName>
        <fullName evidence="4 11">tRNA uridine 5-carboxymethylaminomethyl modification enzyme MnmG</fullName>
    </recommendedName>
    <alternativeName>
        <fullName evidence="10 11">Glucose-inhibited division protein A</fullName>
    </alternativeName>
</protein>
<dbReference type="InterPro" id="IPR002218">
    <property type="entry name" value="MnmG-rel"/>
</dbReference>
<dbReference type="SUPFAM" id="SSF51905">
    <property type="entry name" value="FAD/NAD(P)-binding domain"/>
    <property type="match status" value="1"/>
</dbReference>
<dbReference type="OrthoDB" id="9815560at2"/>
<evidence type="ECO:0000313" key="13">
    <source>
        <dbReference type="EMBL" id="AWA31376.1"/>
    </source>
</evidence>
<evidence type="ECO:0000256" key="4">
    <source>
        <dbReference type="ARBA" id="ARBA00020461"/>
    </source>
</evidence>
<dbReference type="GO" id="GO:0030488">
    <property type="term" value="P:tRNA methylation"/>
    <property type="evidence" value="ECO:0007669"/>
    <property type="project" value="TreeGrafter"/>
</dbReference>
<evidence type="ECO:0000313" key="14">
    <source>
        <dbReference type="Proteomes" id="UP000244193"/>
    </source>
</evidence>
<dbReference type="Pfam" id="PF21680">
    <property type="entry name" value="GIDA_C_1st"/>
    <property type="match status" value="1"/>
</dbReference>
<dbReference type="Proteomes" id="UP000244193">
    <property type="component" value="Chromosome"/>
</dbReference>
<comment type="subcellular location">
    <subcellularLocation>
        <location evidence="11">Cytoplasm</location>
    </subcellularLocation>
</comment>
<keyword evidence="5 11" id="KW-0285">Flavoprotein</keyword>
<evidence type="ECO:0000256" key="7">
    <source>
        <dbReference type="ARBA" id="ARBA00022827"/>
    </source>
</evidence>
<dbReference type="GO" id="GO:0005829">
    <property type="term" value="C:cytosol"/>
    <property type="evidence" value="ECO:0007669"/>
    <property type="project" value="TreeGrafter"/>
</dbReference>
<dbReference type="Gene3D" id="3.50.50.60">
    <property type="entry name" value="FAD/NAD(P)-binding domain"/>
    <property type="match status" value="2"/>
</dbReference>
<evidence type="ECO:0000256" key="8">
    <source>
        <dbReference type="ARBA" id="ARBA00023027"/>
    </source>
</evidence>
<evidence type="ECO:0000256" key="2">
    <source>
        <dbReference type="ARBA" id="ARBA00003717"/>
    </source>
</evidence>
<dbReference type="EMBL" id="CP028811">
    <property type="protein sequence ID" value="AWA31376.1"/>
    <property type="molecule type" value="Genomic_DNA"/>
</dbReference>
<evidence type="ECO:0000256" key="1">
    <source>
        <dbReference type="ARBA" id="ARBA00001974"/>
    </source>
</evidence>
<keyword evidence="11" id="KW-0963">Cytoplasm</keyword>
<dbReference type="InterPro" id="IPR020595">
    <property type="entry name" value="MnmG-rel_CS"/>
</dbReference>
<dbReference type="InterPro" id="IPR047001">
    <property type="entry name" value="MnmG_C_subdom"/>
</dbReference>
<dbReference type="PROSITE" id="PS01280">
    <property type="entry name" value="GIDA_1"/>
    <property type="match status" value="1"/>
</dbReference>
<keyword evidence="14" id="KW-1185">Reference proteome</keyword>
<accession>A0A2S0RI74</accession>
<sequence>MFEDEYDVIVVGAGHAGSEAAAAAANLGSKTLLVTMSLQNIAQMSCNPAMGGIAKGQIVREIDALGGYSGIVSDKTAIQFKMLNKSKGPAMWSPRVQSDRMRFAEEWRLMLEQTPNLDFYQEMVKGLIIEKGKVKGIRTSLGVEIRSKAVVLTNGTFLNGLIHIGEKQFGGGRAGESAAFGITEDLVKAGFEAGRMKTGTPPRVDGRSLDYTKMNEEKGDDRPDKFSYSDATQPLKHQKSCYMTYTSELVHDILREGFDRSPMFNGRIKSIGPRYCPSIEDKINRFADKERHQLFVEPEGWNTVEVYVNGFSTSLPEEVQFKALRSVAGFEKVKFFRPGYAIEYDYFPPTQLKHTLETKLVDGLYFAGQINGTTGYEEAASQGLMAGINAHLKIKEQAPLILKRDEAYIGVLIDDLITKGTEEPYRMFTSRAEYRTLLRQDNADFRLTPKSFEIGLASAERMRRMEFKQRESDKLVAFFRETSVSVAEVNPILEAKESALVNQSDKMFKIFSRPQINLEDVMQFEKVKEYLSQNELDREVLEQAEIQVKYSGYIDKERNNADKLTKLEDLAIPADFDYNKIKSMSTEAKQKLAKIRPVTISQASRISGVSPSDISVLLIYMGR</sequence>
<keyword evidence="8 11" id="KW-0520">NAD</keyword>
<dbReference type="InterPro" id="IPR004416">
    <property type="entry name" value="MnmG"/>
</dbReference>
<comment type="caution">
    <text evidence="11">Lacks conserved residue(s) required for the propagation of feature annotation.</text>
</comment>
<proteinExistence type="inferred from homology"/>
<feature type="binding site" evidence="11">
    <location>
        <begin position="272"/>
        <end position="286"/>
    </location>
    <ligand>
        <name>NAD(+)</name>
        <dbReference type="ChEBI" id="CHEBI:57540"/>
    </ligand>
</feature>
<comment type="cofactor">
    <cofactor evidence="1 11">
        <name>FAD</name>
        <dbReference type="ChEBI" id="CHEBI:57692"/>
    </cofactor>
</comment>
<comment type="function">
    <text evidence="2 11">NAD-binding protein involved in the addition of a carboxymethylaminomethyl (cmnm) group at the wobble position (U34) of certain tRNAs, forming tRNA-cmnm(5)s(2)U34.</text>
</comment>
<dbReference type="FunFam" id="1.10.150.570:FF:000001">
    <property type="entry name" value="tRNA uridine 5-carboxymethylaminomethyl modification enzyme MnmG"/>
    <property type="match status" value="1"/>
</dbReference>
<dbReference type="PROSITE" id="PS01281">
    <property type="entry name" value="GIDA_2"/>
    <property type="match status" value="1"/>
</dbReference>
<feature type="domain" description="tRNA uridine 5-carboxymethylaminomethyl modification enzyme C-terminal subdomain" evidence="12">
    <location>
        <begin position="548"/>
        <end position="619"/>
    </location>
</feature>